<feature type="transmembrane region" description="Helical" evidence="2">
    <location>
        <begin position="310"/>
        <end position="333"/>
    </location>
</feature>
<name>A0A3E0DM82_9GAMM</name>
<dbReference type="GO" id="GO:0016791">
    <property type="term" value="F:phosphatase activity"/>
    <property type="evidence" value="ECO:0007669"/>
    <property type="project" value="TreeGrafter"/>
</dbReference>
<organism evidence="4 5">
    <name type="scientific">Marinomonas pollencensis</name>
    <dbReference type="NCBI Taxonomy" id="491954"/>
    <lineage>
        <taxon>Bacteria</taxon>
        <taxon>Pseudomonadati</taxon>
        <taxon>Pseudomonadota</taxon>
        <taxon>Gammaproteobacteria</taxon>
        <taxon>Oceanospirillales</taxon>
        <taxon>Oceanospirillaceae</taxon>
        <taxon>Marinomonas</taxon>
    </lineage>
</organism>
<keyword evidence="1" id="KW-0378">Hydrolase</keyword>
<sequence length="661" mass="74240">MARWGLRGKSLFALAVTCILALFFTAFIGWLLLKEGKVYSAKNYAKSFTELNYQKILTPISRELALAERFADTSTVREWMQDPTNAEKQAAFVEDAKGFLSVFQDHSMFFITDTTKDYYFADVNNPFSMTPKYRISYANPRDDWYFHSRQQLAPFNINVDEDEHLKVTKIWVNYIVKNNGVFVGLAGTGFDLTHFLDRFTSAPIAGVHPFIINANGGIEAHKDKDLIAFDTLDGNYGTRSIFALLDDVESKQKVQQAMKQARTEDSGVVSVLVEQQGTQQLMSFMYFPLLDWYVVTNVDLHNVNLLNTNILLPTAAVFVLLLVILLAVFGFAVERLVISPIRQLQTSAKAMEAGSYDVNLPVTSDDEIGELSQTFNNMAAQVRNHTQQLEREVAERTSELQATHQEMLDAHREIGASIDYASLIQKAILPDREMKHFLGEHHSIVWRPRDVVGGDFYVFQRAEHGCLLGIVDCAGHGVPGALMTMLMRAAIDHATTEVGIQDPAALLHSIDHTLRSMLNEDATADRVATNADVGLVYIPEENDIMRFAGAKIGLYASNGSEIVKHKPSRRALGDKRLGVYENIELPVSGWTYYMTTDGFLDQAGGEKKFGFGNRRFESLIQRHAELTLSEQASAFVEALNTYMGDQPQRDDITLMSFRFDQ</sequence>
<evidence type="ECO:0000313" key="4">
    <source>
        <dbReference type="EMBL" id="REG82628.1"/>
    </source>
</evidence>
<dbReference type="InterPro" id="IPR036457">
    <property type="entry name" value="PPM-type-like_dom_sf"/>
</dbReference>
<dbReference type="SMART" id="SM00304">
    <property type="entry name" value="HAMP"/>
    <property type="match status" value="1"/>
</dbReference>
<keyword evidence="2" id="KW-0812">Transmembrane</keyword>
<dbReference type="OrthoDB" id="5496380at2"/>
<dbReference type="InterPro" id="IPR052016">
    <property type="entry name" value="Bact_Sigma-Reg"/>
</dbReference>
<comment type="caution">
    <text evidence="4">The sequence shown here is derived from an EMBL/GenBank/DDBJ whole genome shotgun (WGS) entry which is preliminary data.</text>
</comment>
<feature type="domain" description="HAMP" evidence="3">
    <location>
        <begin position="335"/>
        <end position="387"/>
    </location>
</feature>
<evidence type="ECO:0000256" key="2">
    <source>
        <dbReference type="SAM" id="Phobius"/>
    </source>
</evidence>
<proteinExistence type="predicted"/>
<keyword evidence="5" id="KW-1185">Reference proteome</keyword>
<dbReference type="PROSITE" id="PS50885">
    <property type="entry name" value="HAMP"/>
    <property type="match status" value="1"/>
</dbReference>
<dbReference type="Gene3D" id="6.10.340.10">
    <property type="match status" value="1"/>
</dbReference>
<dbReference type="Gene3D" id="3.60.40.10">
    <property type="entry name" value="PPM-type phosphatase domain"/>
    <property type="match status" value="1"/>
</dbReference>
<evidence type="ECO:0000313" key="5">
    <source>
        <dbReference type="Proteomes" id="UP000256542"/>
    </source>
</evidence>
<dbReference type="InterPro" id="IPR001932">
    <property type="entry name" value="PPM-type_phosphatase-like_dom"/>
</dbReference>
<gene>
    <name evidence="4" type="ORF">DFP81_10862</name>
</gene>
<dbReference type="GO" id="GO:0016020">
    <property type="term" value="C:membrane"/>
    <property type="evidence" value="ECO:0007669"/>
    <property type="project" value="InterPro"/>
</dbReference>
<evidence type="ECO:0000256" key="1">
    <source>
        <dbReference type="ARBA" id="ARBA00022801"/>
    </source>
</evidence>
<dbReference type="Pfam" id="PF00672">
    <property type="entry name" value="HAMP"/>
    <property type="match status" value="1"/>
</dbReference>
<dbReference type="SMART" id="SM00331">
    <property type="entry name" value="PP2C_SIG"/>
    <property type="match status" value="1"/>
</dbReference>
<keyword evidence="2" id="KW-0472">Membrane</keyword>
<dbReference type="SUPFAM" id="SSF158472">
    <property type="entry name" value="HAMP domain-like"/>
    <property type="match status" value="1"/>
</dbReference>
<dbReference type="PANTHER" id="PTHR43156:SF9">
    <property type="entry name" value="HAMP DOMAIN-CONTAINING PROTEIN"/>
    <property type="match status" value="1"/>
</dbReference>
<reference evidence="4 5" key="1">
    <citation type="submission" date="2018-08" db="EMBL/GenBank/DDBJ databases">
        <title>Genomic Encyclopedia of Type Strains, Phase III (KMG-III): the genomes of soil and plant-associated and newly described type strains.</title>
        <authorList>
            <person name="Whitman W."/>
        </authorList>
    </citation>
    <scope>NUCLEOTIDE SEQUENCE [LARGE SCALE GENOMIC DNA]</scope>
    <source>
        <strain evidence="4 5">CECT 7375</strain>
    </source>
</reference>
<keyword evidence="2" id="KW-1133">Transmembrane helix</keyword>
<dbReference type="PANTHER" id="PTHR43156">
    <property type="entry name" value="STAGE II SPORULATION PROTEIN E-RELATED"/>
    <property type="match status" value="1"/>
</dbReference>
<dbReference type="NCBIfam" id="NF038263">
    <property type="entry name" value="prot_phos_SiaA"/>
    <property type="match status" value="1"/>
</dbReference>
<evidence type="ECO:0000259" key="3">
    <source>
        <dbReference type="PROSITE" id="PS50885"/>
    </source>
</evidence>
<dbReference type="InterPro" id="IPR003660">
    <property type="entry name" value="HAMP_dom"/>
</dbReference>
<dbReference type="AlphaFoldDB" id="A0A3E0DM82"/>
<dbReference type="Pfam" id="PF07228">
    <property type="entry name" value="SpoIIE"/>
    <property type="match status" value="1"/>
</dbReference>
<dbReference type="GO" id="GO:0007165">
    <property type="term" value="P:signal transduction"/>
    <property type="evidence" value="ECO:0007669"/>
    <property type="project" value="InterPro"/>
</dbReference>
<protein>
    <submittedName>
        <fullName evidence="4">Serine phosphatase RsbU (Regulator of sigma subunit)</fullName>
    </submittedName>
</protein>
<feature type="transmembrane region" description="Helical" evidence="2">
    <location>
        <begin position="12"/>
        <end position="33"/>
    </location>
</feature>
<dbReference type="Gene3D" id="3.30.450.20">
    <property type="entry name" value="PAS domain"/>
    <property type="match status" value="1"/>
</dbReference>
<dbReference type="EMBL" id="QUNG01000008">
    <property type="protein sequence ID" value="REG82628.1"/>
    <property type="molecule type" value="Genomic_DNA"/>
</dbReference>
<accession>A0A3E0DM82</accession>
<dbReference type="CDD" id="cd06225">
    <property type="entry name" value="HAMP"/>
    <property type="match status" value="1"/>
</dbReference>
<dbReference type="Proteomes" id="UP000256542">
    <property type="component" value="Unassembled WGS sequence"/>
</dbReference>
<dbReference type="RefSeq" id="WP_115898146.1">
    <property type="nucleotide sequence ID" value="NZ_QUNG01000008.1"/>
</dbReference>